<evidence type="ECO:0000313" key="1">
    <source>
        <dbReference type="EMBL" id="PSK98436.1"/>
    </source>
</evidence>
<gene>
    <name evidence="1" type="ORF">CLV63_105110</name>
</gene>
<dbReference type="RefSeq" id="WP_170134183.1">
    <property type="nucleotide sequence ID" value="NZ_PYGA01000005.1"/>
</dbReference>
<evidence type="ECO:0000313" key="2">
    <source>
        <dbReference type="Proteomes" id="UP000240542"/>
    </source>
</evidence>
<accession>A0A2P8DMJ0</accession>
<dbReference type="Proteomes" id="UP000240542">
    <property type="component" value="Unassembled WGS sequence"/>
</dbReference>
<keyword evidence="2" id="KW-1185">Reference proteome</keyword>
<name>A0A2P8DMJ0_9ACTN</name>
<proteinExistence type="predicted"/>
<dbReference type="EMBL" id="PYGA01000005">
    <property type="protein sequence ID" value="PSK98436.1"/>
    <property type="molecule type" value="Genomic_DNA"/>
</dbReference>
<organism evidence="1 2">
    <name type="scientific">Murinocardiopsis flavida</name>
    <dbReference type="NCBI Taxonomy" id="645275"/>
    <lineage>
        <taxon>Bacteria</taxon>
        <taxon>Bacillati</taxon>
        <taxon>Actinomycetota</taxon>
        <taxon>Actinomycetes</taxon>
        <taxon>Streptosporangiales</taxon>
        <taxon>Nocardiopsidaceae</taxon>
        <taxon>Murinocardiopsis</taxon>
    </lineage>
</organism>
<protein>
    <submittedName>
        <fullName evidence="1">Uncharacterized protein</fullName>
    </submittedName>
</protein>
<reference evidence="1 2" key="1">
    <citation type="submission" date="2018-03" db="EMBL/GenBank/DDBJ databases">
        <title>Genomic Encyclopedia of Archaeal and Bacterial Type Strains, Phase II (KMG-II): from individual species to whole genera.</title>
        <authorList>
            <person name="Goeker M."/>
        </authorList>
    </citation>
    <scope>NUCLEOTIDE SEQUENCE [LARGE SCALE GENOMIC DNA]</scope>
    <source>
        <strain evidence="1 2">DSM 45312</strain>
    </source>
</reference>
<dbReference type="AlphaFoldDB" id="A0A2P8DMJ0"/>
<comment type="caution">
    <text evidence="1">The sequence shown here is derived from an EMBL/GenBank/DDBJ whole genome shotgun (WGS) entry which is preliminary data.</text>
</comment>
<sequence length="137" mass="14401">MSLTVGVYTPAEVTEDELLRLLAGIGAELHPDQWTSAVLSRGAQHVWITIGPADTEELLEPDDAARITHLLGGPAGLETELRVSTVDGRRPPGPAVEIVTAIAARHQVAVFGEQTVFGPAELRSRSAAGGSAADVFR</sequence>